<keyword evidence="3" id="KW-1185">Reference proteome</keyword>
<proteinExistence type="predicted"/>
<gene>
    <name evidence="2" type="ORF">SAMN05444158_7168</name>
</gene>
<reference evidence="3" key="1">
    <citation type="submission" date="2016-10" db="EMBL/GenBank/DDBJ databases">
        <authorList>
            <person name="Varghese N."/>
            <person name="Submissions S."/>
        </authorList>
    </citation>
    <scope>NUCLEOTIDE SEQUENCE [LARGE SCALE GENOMIC DNA]</scope>
    <source>
        <strain evidence="3">GAS369</strain>
    </source>
</reference>
<evidence type="ECO:0000313" key="3">
    <source>
        <dbReference type="Proteomes" id="UP000243904"/>
    </source>
</evidence>
<keyword evidence="1" id="KW-0812">Transmembrane</keyword>
<protein>
    <submittedName>
        <fullName evidence="2">Uncharacterized protein</fullName>
    </submittedName>
</protein>
<accession>A0A1H2BH83</accession>
<name>A0A1H2BH83_9BRAD</name>
<dbReference type="AlphaFoldDB" id="A0A1H2BH83"/>
<keyword evidence="1" id="KW-0472">Membrane</keyword>
<evidence type="ECO:0000256" key="1">
    <source>
        <dbReference type="SAM" id="Phobius"/>
    </source>
</evidence>
<dbReference type="EMBL" id="LT629750">
    <property type="protein sequence ID" value="SDT57504.1"/>
    <property type="molecule type" value="Genomic_DNA"/>
</dbReference>
<keyword evidence="1" id="KW-1133">Transmembrane helix</keyword>
<sequence>MIADMVSFAIAGIGFCHAAGSMILYRGFVAGKNTVMTQNWTRWRG</sequence>
<feature type="transmembrane region" description="Helical" evidence="1">
    <location>
        <begin position="6"/>
        <end position="25"/>
    </location>
</feature>
<organism evidence="2 3">
    <name type="scientific">Bradyrhizobium canariense</name>
    <dbReference type="NCBI Taxonomy" id="255045"/>
    <lineage>
        <taxon>Bacteria</taxon>
        <taxon>Pseudomonadati</taxon>
        <taxon>Pseudomonadota</taxon>
        <taxon>Alphaproteobacteria</taxon>
        <taxon>Hyphomicrobiales</taxon>
        <taxon>Nitrobacteraceae</taxon>
        <taxon>Bradyrhizobium</taxon>
    </lineage>
</organism>
<dbReference type="Proteomes" id="UP000243904">
    <property type="component" value="Chromosome I"/>
</dbReference>
<evidence type="ECO:0000313" key="2">
    <source>
        <dbReference type="EMBL" id="SDT57504.1"/>
    </source>
</evidence>